<keyword evidence="3" id="KW-1185">Reference proteome</keyword>
<feature type="region of interest" description="Disordered" evidence="1">
    <location>
        <begin position="69"/>
        <end position="91"/>
    </location>
</feature>
<protein>
    <submittedName>
        <fullName evidence="2">Uncharacterized protein</fullName>
    </submittedName>
</protein>
<dbReference type="AlphaFoldDB" id="A0A2I0L4G5"/>
<evidence type="ECO:0000313" key="3">
    <source>
        <dbReference type="Proteomes" id="UP000233551"/>
    </source>
</evidence>
<organism evidence="2 3">
    <name type="scientific">Punica granatum</name>
    <name type="common">Pomegranate</name>
    <dbReference type="NCBI Taxonomy" id="22663"/>
    <lineage>
        <taxon>Eukaryota</taxon>
        <taxon>Viridiplantae</taxon>
        <taxon>Streptophyta</taxon>
        <taxon>Embryophyta</taxon>
        <taxon>Tracheophyta</taxon>
        <taxon>Spermatophyta</taxon>
        <taxon>Magnoliopsida</taxon>
        <taxon>eudicotyledons</taxon>
        <taxon>Gunneridae</taxon>
        <taxon>Pentapetalae</taxon>
        <taxon>rosids</taxon>
        <taxon>malvids</taxon>
        <taxon>Myrtales</taxon>
        <taxon>Lythraceae</taxon>
        <taxon>Punica</taxon>
    </lineage>
</organism>
<accession>A0A2I0L4G5</accession>
<dbReference type="EMBL" id="PGOL01000160">
    <property type="protein sequence ID" value="PKI75601.1"/>
    <property type="molecule type" value="Genomic_DNA"/>
</dbReference>
<reference evidence="2 3" key="1">
    <citation type="submission" date="2017-11" db="EMBL/GenBank/DDBJ databases">
        <title>De-novo sequencing of pomegranate (Punica granatum L.) genome.</title>
        <authorList>
            <person name="Akparov Z."/>
            <person name="Amiraslanov A."/>
            <person name="Hajiyeva S."/>
            <person name="Abbasov M."/>
            <person name="Kaur K."/>
            <person name="Hamwieh A."/>
            <person name="Solovyev V."/>
            <person name="Salamov A."/>
            <person name="Braich B."/>
            <person name="Kosarev P."/>
            <person name="Mahmoud A."/>
            <person name="Hajiyev E."/>
            <person name="Babayeva S."/>
            <person name="Izzatullayeva V."/>
            <person name="Mammadov A."/>
            <person name="Mammadov A."/>
            <person name="Sharifova S."/>
            <person name="Ojaghi J."/>
            <person name="Eynullazada K."/>
            <person name="Bayramov B."/>
            <person name="Abdulazimova A."/>
            <person name="Shahmuradov I."/>
        </authorList>
    </citation>
    <scope>NUCLEOTIDE SEQUENCE [LARGE SCALE GENOMIC DNA]</scope>
    <source>
        <strain evidence="3">cv. AG2017</strain>
        <tissue evidence="2">Leaf</tissue>
    </source>
</reference>
<evidence type="ECO:0000313" key="2">
    <source>
        <dbReference type="EMBL" id="PKI75601.1"/>
    </source>
</evidence>
<gene>
    <name evidence="2" type="ORF">CRG98_004002</name>
</gene>
<name>A0A2I0L4G5_PUNGR</name>
<evidence type="ECO:0000256" key="1">
    <source>
        <dbReference type="SAM" id="MobiDB-lite"/>
    </source>
</evidence>
<proteinExistence type="predicted"/>
<feature type="compositionally biased region" description="Polar residues" evidence="1">
    <location>
        <begin position="82"/>
        <end position="91"/>
    </location>
</feature>
<sequence>MDSPGKITKECEVSVLKPGDPKPSFPLRKGDIVPIDKVEFFVFLRGPPEKISAKSIERFTNSLREKSALDDVRGKRSKDRIYQNNPTRKRE</sequence>
<dbReference type="Proteomes" id="UP000233551">
    <property type="component" value="Unassembled WGS sequence"/>
</dbReference>
<comment type="caution">
    <text evidence="2">The sequence shown here is derived from an EMBL/GenBank/DDBJ whole genome shotgun (WGS) entry which is preliminary data.</text>
</comment>